<accession>A0A644XKK4</accession>
<organism evidence="1">
    <name type="scientific">bioreactor metagenome</name>
    <dbReference type="NCBI Taxonomy" id="1076179"/>
    <lineage>
        <taxon>unclassified sequences</taxon>
        <taxon>metagenomes</taxon>
        <taxon>ecological metagenomes</taxon>
    </lineage>
</organism>
<reference evidence="1" key="1">
    <citation type="submission" date="2019-08" db="EMBL/GenBank/DDBJ databases">
        <authorList>
            <person name="Kucharzyk K."/>
            <person name="Murdoch R.W."/>
            <person name="Higgins S."/>
            <person name="Loffler F."/>
        </authorList>
    </citation>
    <scope>NUCLEOTIDE SEQUENCE</scope>
</reference>
<protein>
    <recommendedName>
        <fullName evidence="2">Long-chain-fatty-acid--CoA ligase FadD15</fullName>
    </recommendedName>
</protein>
<comment type="caution">
    <text evidence="1">The sequence shown here is derived from an EMBL/GenBank/DDBJ whole genome shotgun (WGS) entry which is preliminary data.</text>
</comment>
<name>A0A644XKK4_9ZZZZ</name>
<sequence length="132" mass="14995">MMVNNVAMLNQLMVYNDHQAITTALVTLQEDVVTGLIQEKGCKSAEEALDAIIAELRSYEVHAKAIPNTWIPSRFALIEKPFSEADGLVNSTMKLVRYKTAEFYKDRIATLYESEEANRKANLEVVKHLFFK</sequence>
<dbReference type="EMBL" id="VSSQ01002626">
    <property type="protein sequence ID" value="MPM16507.1"/>
    <property type="molecule type" value="Genomic_DNA"/>
</dbReference>
<gene>
    <name evidence="1" type="ORF">SDC9_62888</name>
</gene>
<proteinExistence type="predicted"/>
<evidence type="ECO:0008006" key="2">
    <source>
        <dbReference type="Google" id="ProtNLM"/>
    </source>
</evidence>
<evidence type="ECO:0000313" key="1">
    <source>
        <dbReference type="EMBL" id="MPM16507.1"/>
    </source>
</evidence>
<dbReference type="AlphaFoldDB" id="A0A644XKK4"/>